<dbReference type="InterPro" id="IPR012910">
    <property type="entry name" value="Plug_dom"/>
</dbReference>
<comment type="caution">
    <text evidence="15">The sequence shown here is derived from an EMBL/GenBank/DDBJ whole genome shotgun (WGS) entry which is preliminary data.</text>
</comment>
<evidence type="ECO:0000256" key="2">
    <source>
        <dbReference type="ARBA" id="ARBA00022448"/>
    </source>
</evidence>
<evidence type="ECO:0000313" key="16">
    <source>
        <dbReference type="Proteomes" id="UP001160625"/>
    </source>
</evidence>
<feature type="domain" description="TonB-dependent receptor plug" evidence="14">
    <location>
        <begin position="40"/>
        <end position="151"/>
    </location>
</feature>
<evidence type="ECO:0000259" key="13">
    <source>
        <dbReference type="Pfam" id="PF00593"/>
    </source>
</evidence>
<dbReference type="InterPro" id="IPR036942">
    <property type="entry name" value="Beta-barrel_TonB_sf"/>
</dbReference>
<keyword evidence="4 10" id="KW-0812">Transmembrane</keyword>
<gene>
    <name evidence="15" type="ORF">QGN17_20435</name>
</gene>
<dbReference type="InterPro" id="IPR039426">
    <property type="entry name" value="TonB-dep_rcpt-like"/>
</dbReference>
<evidence type="ECO:0000256" key="5">
    <source>
        <dbReference type="ARBA" id="ARBA00022729"/>
    </source>
</evidence>
<dbReference type="Pfam" id="PF00593">
    <property type="entry name" value="TonB_dep_Rec_b-barrel"/>
    <property type="match status" value="1"/>
</dbReference>
<dbReference type="Gene3D" id="2.40.170.20">
    <property type="entry name" value="TonB-dependent receptor, beta-barrel domain"/>
    <property type="match status" value="1"/>
</dbReference>
<protein>
    <submittedName>
        <fullName evidence="15">TonB-dependent receptor</fullName>
    </submittedName>
</protein>
<comment type="subcellular location">
    <subcellularLocation>
        <location evidence="1 10">Cell outer membrane</location>
        <topology evidence="1 10">Multi-pass membrane protein</topology>
    </subcellularLocation>
</comment>
<dbReference type="SUPFAM" id="SSF56935">
    <property type="entry name" value="Porins"/>
    <property type="match status" value="1"/>
</dbReference>
<keyword evidence="2 10" id="KW-0813">Transport</keyword>
<reference evidence="15" key="1">
    <citation type="submission" date="2023-04" db="EMBL/GenBank/DDBJ databases">
        <title>Sphingomonas sp. MAHUQ-71 isolated from rice field.</title>
        <authorList>
            <person name="Huq M.A."/>
        </authorList>
    </citation>
    <scope>NUCLEOTIDE SEQUENCE</scope>
    <source>
        <strain evidence="15">MAHUQ-71</strain>
    </source>
</reference>
<keyword evidence="5 12" id="KW-0732">Signal</keyword>
<sequence length="688" mass="72858">MTMRRFVPFLVVGLAMPAFAQALPPEIVVTGASLPQPAGDAAYDVATIDRDRLQGVASGRLEDVLRDVAGFAQFRRSDSRSAQPTSQGATLRGLGGNASSRALVTLDGVPFTDPFGGWLSYDAIDPERLGLVRVTRGGGTGAFGPGALAGTIELSSAGPNQLPPVWADAAYGSRNSVDAHAGVSGTMGGGYGFLSASYARGDGFIPIVKEDRGPVDEPAPYRQFSLSGRAVFPVWGSSELQASGLLFTDHRTRGTPFQPNDTKGADASLRLVGHGPWGYEALAYVQMRGFSAGFASINATRTIATQTLDQYSVPSTGLGGRIEVRPPTGEHLQLRLGADTRYVTGETDELYQYVAGTPSNHREAGGRELTVGGFAEASAEPVDGVTLTAGGRIDRWRIMDGFLHQSSFATGPLASSRQYPDRSGWRPTGRGGIAWKPGDGAFTLRGAAYLGWRLPTLNELYRPYRVGNDSTVANAALAPERLKGVDAGVDFDPLPTLHLAATGFVNRLDDAIGNVTITGTARATLCPGLAATGHCLQRQNLNAVNSKGVELDARLTLGAWRLSASYAYTDAHVRSDTPIDGLRPAQTAKHSASATLGWAQHFADLSATLRYIGPQFEDDQNTETLKGAVTLDATALVPITHDFAIELRGENVTNTRVEAGISGADIIERATPRTLWVGFRFGETRKGA</sequence>
<keyword evidence="7 10" id="KW-0472">Membrane</keyword>
<evidence type="ECO:0000256" key="6">
    <source>
        <dbReference type="ARBA" id="ARBA00023077"/>
    </source>
</evidence>
<dbReference type="PANTHER" id="PTHR30069:SF29">
    <property type="entry name" value="HEMOGLOBIN AND HEMOGLOBIN-HAPTOGLOBIN-BINDING PROTEIN 1-RELATED"/>
    <property type="match status" value="1"/>
</dbReference>
<dbReference type="PROSITE" id="PS52016">
    <property type="entry name" value="TONB_DEPENDENT_REC_3"/>
    <property type="match status" value="1"/>
</dbReference>
<keyword evidence="9 10" id="KW-0998">Cell outer membrane</keyword>
<feature type="domain" description="TonB-dependent receptor-like beta-barrel" evidence="13">
    <location>
        <begin position="250"/>
        <end position="651"/>
    </location>
</feature>
<dbReference type="EMBL" id="JARYGZ010000006">
    <property type="protein sequence ID" value="MDH7641114.1"/>
    <property type="molecule type" value="Genomic_DNA"/>
</dbReference>
<feature type="signal peptide" evidence="12">
    <location>
        <begin position="1"/>
        <end position="20"/>
    </location>
</feature>
<comment type="similarity">
    <text evidence="10 11">Belongs to the TonB-dependent receptor family.</text>
</comment>
<accession>A0ABT6N7M6</accession>
<evidence type="ECO:0000256" key="10">
    <source>
        <dbReference type="PROSITE-ProRule" id="PRU01360"/>
    </source>
</evidence>
<keyword evidence="6 11" id="KW-0798">TonB box</keyword>
<proteinExistence type="inferred from homology"/>
<keyword evidence="8 15" id="KW-0675">Receptor</keyword>
<dbReference type="Pfam" id="PF07715">
    <property type="entry name" value="Plug"/>
    <property type="match status" value="1"/>
</dbReference>
<feature type="chain" id="PRO_5046469418" evidence="12">
    <location>
        <begin position="21"/>
        <end position="688"/>
    </location>
</feature>
<evidence type="ECO:0000256" key="7">
    <source>
        <dbReference type="ARBA" id="ARBA00023136"/>
    </source>
</evidence>
<dbReference type="InterPro" id="IPR037066">
    <property type="entry name" value="Plug_dom_sf"/>
</dbReference>
<evidence type="ECO:0000256" key="4">
    <source>
        <dbReference type="ARBA" id="ARBA00022692"/>
    </source>
</evidence>
<dbReference type="PANTHER" id="PTHR30069">
    <property type="entry name" value="TONB-DEPENDENT OUTER MEMBRANE RECEPTOR"/>
    <property type="match status" value="1"/>
</dbReference>
<evidence type="ECO:0000256" key="8">
    <source>
        <dbReference type="ARBA" id="ARBA00023170"/>
    </source>
</evidence>
<evidence type="ECO:0000256" key="11">
    <source>
        <dbReference type="RuleBase" id="RU003357"/>
    </source>
</evidence>
<dbReference type="RefSeq" id="WP_281046453.1">
    <property type="nucleotide sequence ID" value="NZ_JARYGZ010000006.1"/>
</dbReference>
<evidence type="ECO:0000256" key="1">
    <source>
        <dbReference type="ARBA" id="ARBA00004571"/>
    </source>
</evidence>
<evidence type="ECO:0000256" key="9">
    <source>
        <dbReference type="ARBA" id="ARBA00023237"/>
    </source>
</evidence>
<evidence type="ECO:0000259" key="14">
    <source>
        <dbReference type="Pfam" id="PF07715"/>
    </source>
</evidence>
<dbReference type="Proteomes" id="UP001160625">
    <property type="component" value="Unassembled WGS sequence"/>
</dbReference>
<keyword evidence="3 10" id="KW-1134">Transmembrane beta strand</keyword>
<name>A0ABT6N7M6_9SPHN</name>
<dbReference type="InterPro" id="IPR000531">
    <property type="entry name" value="Beta-barrel_TonB"/>
</dbReference>
<evidence type="ECO:0000313" key="15">
    <source>
        <dbReference type="EMBL" id="MDH7641114.1"/>
    </source>
</evidence>
<evidence type="ECO:0000256" key="12">
    <source>
        <dbReference type="SAM" id="SignalP"/>
    </source>
</evidence>
<keyword evidence="16" id="KW-1185">Reference proteome</keyword>
<dbReference type="Gene3D" id="2.170.130.10">
    <property type="entry name" value="TonB-dependent receptor, plug domain"/>
    <property type="match status" value="1"/>
</dbReference>
<organism evidence="15 16">
    <name type="scientific">Sphingomonas oryzagri</name>
    <dbReference type="NCBI Taxonomy" id="3042314"/>
    <lineage>
        <taxon>Bacteria</taxon>
        <taxon>Pseudomonadati</taxon>
        <taxon>Pseudomonadota</taxon>
        <taxon>Alphaproteobacteria</taxon>
        <taxon>Sphingomonadales</taxon>
        <taxon>Sphingomonadaceae</taxon>
        <taxon>Sphingomonas</taxon>
    </lineage>
</organism>
<evidence type="ECO:0000256" key="3">
    <source>
        <dbReference type="ARBA" id="ARBA00022452"/>
    </source>
</evidence>